<sequence length="102" mass="10996">MEFDDALDTGQKEQSTLRVDTPTRDASNAFINPVGPQEKEKSTGPPTPLVFDKESLSQGLTQSPSILVSDLGNFSKKRSRLDSAGLTAENQATELMGTPRSN</sequence>
<dbReference type="InParanoid" id="F4S473"/>
<dbReference type="VEuPathDB" id="FungiDB:MELLADRAFT_67764"/>
<evidence type="ECO:0000313" key="3">
    <source>
        <dbReference type="Proteomes" id="UP000001072"/>
    </source>
</evidence>
<dbReference type="GeneID" id="18930897"/>
<feature type="compositionally biased region" description="Polar residues" evidence="1">
    <location>
        <begin position="88"/>
        <end position="102"/>
    </location>
</feature>
<dbReference type="AlphaFoldDB" id="F4S473"/>
<accession>F4S473</accession>
<evidence type="ECO:0000313" key="2">
    <source>
        <dbReference type="EMBL" id="EGG00556.1"/>
    </source>
</evidence>
<dbReference type="EMBL" id="GL883146">
    <property type="protein sequence ID" value="EGG00556.1"/>
    <property type="molecule type" value="Genomic_DNA"/>
</dbReference>
<organism evidence="3">
    <name type="scientific">Melampsora larici-populina (strain 98AG31 / pathotype 3-4-7)</name>
    <name type="common">Poplar leaf rust fungus</name>
    <dbReference type="NCBI Taxonomy" id="747676"/>
    <lineage>
        <taxon>Eukaryota</taxon>
        <taxon>Fungi</taxon>
        <taxon>Dikarya</taxon>
        <taxon>Basidiomycota</taxon>
        <taxon>Pucciniomycotina</taxon>
        <taxon>Pucciniomycetes</taxon>
        <taxon>Pucciniales</taxon>
        <taxon>Melampsoraceae</taxon>
        <taxon>Melampsora</taxon>
    </lineage>
</organism>
<dbReference type="Proteomes" id="UP000001072">
    <property type="component" value="Unassembled WGS sequence"/>
</dbReference>
<feature type="region of interest" description="Disordered" evidence="1">
    <location>
        <begin position="79"/>
        <end position="102"/>
    </location>
</feature>
<evidence type="ECO:0000256" key="1">
    <source>
        <dbReference type="SAM" id="MobiDB-lite"/>
    </source>
</evidence>
<feature type="compositionally biased region" description="Polar residues" evidence="1">
    <location>
        <begin position="12"/>
        <end position="30"/>
    </location>
</feature>
<name>F4S473_MELLP</name>
<keyword evidence="3" id="KW-1185">Reference proteome</keyword>
<dbReference type="KEGG" id="mlr:MELLADRAFT_67764"/>
<gene>
    <name evidence="2" type="ORF">MELLADRAFT_67764</name>
</gene>
<protein>
    <submittedName>
        <fullName evidence="2">Uncharacterized protein</fullName>
    </submittedName>
</protein>
<dbReference type="HOGENOM" id="CLU_156708_0_0_1"/>
<proteinExistence type="predicted"/>
<dbReference type="RefSeq" id="XP_007416203.1">
    <property type="nucleotide sequence ID" value="XM_007416141.1"/>
</dbReference>
<feature type="region of interest" description="Disordered" evidence="1">
    <location>
        <begin position="1"/>
        <end position="64"/>
    </location>
</feature>
<reference evidence="3" key="1">
    <citation type="journal article" date="2011" name="Proc. Natl. Acad. Sci. U.S.A.">
        <title>Obligate biotrophy features unraveled by the genomic analysis of rust fungi.</title>
        <authorList>
            <person name="Duplessis S."/>
            <person name="Cuomo C.A."/>
            <person name="Lin Y.-C."/>
            <person name="Aerts A."/>
            <person name="Tisserant E."/>
            <person name="Veneault-Fourrey C."/>
            <person name="Joly D.L."/>
            <person name="Hacquard S."/>
            <person name="Amselem J."/>
            <person name="Cantarel B.L."/>
            <person name="Chiu R."/>
            <person name="Coutinho P.M."/>
            <person name="Feau N."/>
            <person name="Field M."/>
            <person name="Frey P."/>
            <person name="Gelhaye E."/>
            <person name="Goldberg J."/>
            <person name="Grabherr M.G."/>
            <person name="Kodira C.D."/>
            <person name="Kohler A."/>
            <person name="Kuees U."/>
            <person name="Lindquist E.A."/>
            <person name="Lucas S.M."/>
            <person name="Mago R."/>
            <person name="Mauceli E."/>
            <person name="Morin E."/>
            <person name="Murat C."/>
            <person name="Pangilinan J.L."/>
            <person name="Park R."/>
            <person name="Pearson M."/>
            <person name="Quesneville H."/>
            <person name="Rouhier N."/>
            <person name="Sakthikumar S."/>
            <person name="Salamov A.A."/>
            <person name="Schmutz J."/>
            <person name="Selles B."/>
            <person name="Shapiro H."/>
            <person name="Tanguay P."/>
            <person name="Tuskan G.A."/>
            <person name="Henrissat B."/>
            <person name="Van de Peer Y."/>
            <person name="Rouze P."/>
            <person name="Ellis J.G."/>
            <person name="Dodds P.N."/>
            <person name="Schein J.E."/>
            <person name="Zhong S."/>
            <person name="Hamelin R.C."/>
            <person name="Grigoriev I.V."/>
            <person name="Szabo L.J."/>
            <person name="Martin F."/>
        </authorList>
    </citation>
    <scope>NUCLEOTIDE SEQUENCE [LARGE SCALE GENOMIC DNA]</scope>
    <source>
        <strain evidence="3">98AG31 / pathotype 3-4-7</strain>
    </source>
</reference>